<dbReference type="Pfam" id="PF02469">
    <property type="entry name" value="Fasciclin"/>
    <property type="match status" value="2"/>
</dbReference>
<dbReference type="InterPro" id="IPR036378">
    <property type="entry name" value="FAS1_dom_sf"/>
</dbReference>
<evidence type="ECO:0000256" key="1">
    <source>
        <dbReference type="SAM" id="SignalP"/>
    </source>
</evidence>
<dbReference type="GO" id="GO:0005615">
    <property type="term" value="C:extracellular space"/>
    <property type="evidence" value="ECO:0007669"/>
    <property type="project" value="TreeGrafter"/>
</dbReference>
<dbReference type="PANTHER" id="PTHR10900:SF77">
    <property type="entry name" value="FI19380P1"/>
    <property type="match status" value="1"/>
</dbReference>
<name>A0A172TQQ0_9BACT</name>
<dbReference type="PROSITE" id="PS51257">
    <property type="entry name" value="PROKAR_LIPOPROTEIN"/>
    <property type="match status" value="1"/>
</dbReference>
<dbReference type="Gene3D" id="2.30.180.10">
    <property type="entry name" value="FAS1 domain"/>
    <property type="match status" value="2"/>
</dbReference>
<proteinExistence type="predicted"/>
<evidence type="ECO:0000313" key="3">
    <source>
        <dbReference type="EMBL" id="ANE49401.1"/>
    </source>
</evidence>
<dbReference type="STRING" id="1492898.SY85_01675"/>
<keyword evidence="1" id="KW-0732">Signal</keyword>
<feature type="domain" description="FAS1" evidence="2">
    <location>
        <begin position="41"/>
        <end position="199"/>
    </location>
</feature>
<feature type="domain" description="FAS1" evidence="2">
    <location>
        <begin position="203"/>
        <end position="400"/>
    </location>
</feature>
<dbReference type="Proteomes" id="UP000077177">
    <property type="component" value="Chromosome"/>
</dbReference>
<dbReference type="EMBL" id="CP011390">
    <property type="protein sequence ID" value="ANE49401.1"/>
    <property type="molecule type" value="Genomic_DNA"/>
</dbReference>
<protein>
    <recommendedName>
        <fullName evidence="2">FAS1 domain-containing protein</fullName>
    </recommendedName>
</protein>
<evidence type="ECO:0000313" key="4">
    <source>
        <dbReference type="Proteomes" id="UP000077177"/>
    </source>
</evidence>
<keyword evidence="4" id="KW-1185">Reference proteome</keyword>
<reference evidence="4" key="1">
    <citation type="submission" date="2015-01" db="EMBL/GenBank/DDBJ databases">
        <title>Flavisolibacter sp./LCS9/ whole genome sequencing.</title>
        <authorList>
            <person name="Kim M.K."/>
            <person name="Srinivasan S."/>
            <person name="Lee J.-J."/>
        </authorList>
    </citation>
    <scope>NUCLEOTIDE SEQUENCE [LARGE SCALE GENOMIC DNA]</scope>
    <source>
        <strain evidence="4">LCS9</strain>
    </source>
</reference>
<gene>
    <name evidence="3" type="ORF">SY85_01675</name>
</gene>
<organism evidence="3 4">
    <name type="scientific">Flavisolibacter tropicus</name>
    <dbReference type="NCBI Taxonomy" id="1492898"/>
    <lineage>
        <taxon>Bacteria</taxon>
        <taxon>Pseudomonadati</taxon>
        <taxon>Bacteroidota</taxon>
        <taxon>Chitinophagia</taxon>
        <taxon>Chitinophagales</taxon>
        <taxon>Chitinophagaceae</taxon>
        <taxon>Flavisolibacter</taxon>
    </lineage>
</organism>
<dbReference type="InterPro" id="IPR050904">
    <property type="entry name" value="Adhesion/Biosynth-related"/>
</dbReference>
<dbReference type="OrthoDB" id="1144324at2"/>
<evidence type="ECO:0000259" key="2">
    <source>
        <dbReference type="PROSITE" id="PS50213"/>
    </source>
</evidence>
<reference evidence="3 4" key="2">
    <citation type="journal article" date="2016" name="Int. J. Syst. Evol. Microbiol.">
        <title>Flavisolibacter tropicus sp. nov., isolated from tropical soil.</title>
        <authorList>
            <person name="Lee J.J."/>
            <person name="Kang M.S."/>
            <person name="Kim G.S."/>
            <person name="Lee C.S."/>
            <person name="Lim S."/>
            <person name="Lee J."/>
            <person name="Roh S.H."/>
            <person name="Kang H."/>
            <person name="Ha J.M."/>
            <person name="Bae S."/>
            <person name="Jung H.Y."/>
            <person name="Kim M.K."/>
        </authorList>
    </citation>
    <scope>NUCLEOTIDE SEQUENCE [LARGE SCALE GENOMIC DNA]</scope>
    <source>
        <strain evidence="3 4">LCS9</strain>
    </source>
</reference>
<feature type="signal peptide" evidence="1">
    <location>
        <begin position="1"/>
        <end position="23"/>
    </location>
</feature>
<accession>A0A172TQQ0</accession>
<dbReference type="SUPFAM" id="SSF82153">
    <property type="entry name" value="FAS1 domain"/>
    <property type="match status" value="2"/>
</dbReference>
<feature type="chain" id="PRO_5008000985" description="FAS1 domain-containing protein" evidence="1">
    <location>
        <begin position="24"/>
        <end position="403"/>
    </location>
</feature>
<dbReference type="InterPro" id="IPR000782">
    <property type="entry name" value="FAS1_domain"/>
</dbReference>
<dbReference type="PROSITE" id="PS50213">
    <property type="entry name" value="FAS1"/>
    <property type="match status" value="2"/>
</dbReference>
<sequence>MKLTINKWVKSSALFIGAVSLLASCNKELPDAVPNPVPSHEGSTIMELLNDASFSLLKTAVTKAAPASNSGLVPLSTLLADKTGEFTFFAPTNTAFAASGITSTQINGMSPGMLDTLLRYQIVGGQKFLYTSTSTATPFPNFQFPSQFVLAPPSASLPPGLRMPIFPSKVNGMWVNNIPVVQPDQIAANGVIQKPAVVVAPPSQYLWNRIDTAADLTYLRAAIKKADVGAAAGSALEDILKNAAANLTVFAPTDAAFKQVLTAQITVALMAQGMDQATALATATALASTPAVFTNPLLATVLTSENVKGIVVYHMLGNRAFTVNLPTTATNKPTLLNTAIAAHPGITLQATFGATGVTAATVKGAANATAATVLINPTPTGGTSDQNYINGVLHKINQVLLPQ</sequence>
<dbReference type="KEGG" id="fla:SY85_01675"/>
<dbReference type="PANTHER" id="PTHR10900">
    <property type="entry name" value="PERIOSTIN-RELATED"/>
    <property type="match status" value="1"/>
</dbReference>
<dbReference type="AlphaFoldDB" id="A0A172TQQ0"/>
<dbReference type="RefSeq" id="WP_066401490.1">
    <property type="nucleotide sequence ID" value="NZ_CP011390.1"/>
</dbReference>